<accession>A0ABY5KRZ0</accession>
<evidence type="ECO:0000313" key="2">
    <source>
        <dbReference type="Proteomes" id="UP001316384"/>
    </source>
</evidence>
<evidence type="ECO:0008006" key="3">
    <source>
        <dbReference type="Google" id="ProtNLM"/>
    </source>
</evidence>
<evidence type="ECO:0000313" key="1">
    <source>
        <dbReference type="EMBL" id="UUI73190.1"/>
    </source>
</evidence>
<protein>
    <recommendedName>
        <fullName evidence="3">WXG100 family type VII secretion target</fullName>
    </recommendedName>
</protein>
<dbReference type="EMBL" id="CP101987">
    <property type="protein sequence ID" value="UUI73190.1"/>
    <property type="molecule type" value="Genomic_DNA"/>
</dbReference>
<gene>
    <name evidence="1" type="ORF">NP048_07080</name>
</gene>
<name>A0ABY5KRZ0_9CELL</name>
<keyword evidence="2" id="KW-1185">Reference proteome</keyword>
<dbReference type="Proteomes" id="UP001316384">
    <property type="component" value="Chromosome"/>
</dbReference>
<organism evidence="1 2">
    <name type="scientific">Cellulomonas xiejunii</name>
    <dbReference type="NCBI Taxonomy" id="2968083"/>
    <lineage>
        <taxon>Bacteria</taxon>
        <taxon>Bacillati</taxon>
        <taxon>Actinomycetota</taxon>
        <taxon>Actinomycetes</taxon>
        <taxon>Micrococcales</taxon>
        <taxon>Cellulomonadaceae</taxon>
        <taxon>Cellulomonas</taxon>
    </lineage>
</organism>
<dbReference type="RefSeq" id="WP_227577501.1">
    <property type="nucleotide sequence ID" value="NZ_CP101987.1"/>
</dbReference>
<proteinExistence type="predicted"/>
<reference evidence="1 2" key="1">
    <citation type="submission" date="2022-07" db="EMBL/GenBank/DDBJ databases">
        <title>Novel species in genus cellulomonas.</title>
        <authorList>
            <person name="Ye L."/>
        </authorList>
    </citation>
    <scope>NUCLEOTIDE SEQUENCE [LARGE SCALE GENOMIC DNA]</scope>
    <source>
        <strain evidence="2">zg-B89</strain>
    </source>
</reference>
<sequence length="97" mass="10236">MTSDRLTVDTERLTVAGGRLVDLAHTFSSANVTARDLAGALGHHDLVSVMGEFAIGWDDVRVGMVKDIGFLGEACGRIGDTFTEVDAAFAAQLRGLV</sequence>